<dbReference type="CDD" id="cd18591">
    <property type="entry name" value="ABC_6TM_SUR1_D1_like"/>
    <property type="match status" value="1"/>
</dbReference>
<dbReference type="InterPro" id="IPR011527">
    <property type="entry name" value="ABC1_TM_dom"/>
</dbReference>
<protein>
    <recommendedName>
        <fullName evidence="18">ATP-binding cassette, sub-family C (CFTR/MRP), member 9</fullName>
    </recommendedName>
</protein>
<dbReference type="GO" id="GO:0140359">
    <property type="term" value="F:ABC-type transporter activity"/>
    <property type="evidence" value="ECO:0007669"/>
    <property type="project" value="InterPro"/>
</dbReference>
<dbReference type="CDD" id="cd03290">
    <property type="entry name" value="ABCC_SUR1_N"/>
    <property type="match status" value="1"/>
</dbReference>
<dbReference type="InterPro" id="IPR047080">
    <property type="entry name" value="ABCC9_ATP-bd_dom1"/>
</dbReference>
<sequence length="1575" mass="177413">MAMSFCGNDKGINPYSVVQGTLNNGCFVDALNLVPHVFLLFITFPILFIGWGSQSSKVQIHHNTWLHFPGHNMRWILTFSLLFVHVCEFAEGIVSDKTMLTTTHLHLFLPAFMGFIAATTSVVYYHNIETSNFPKLLLVLFIYWVLAFITKSIKLWKFAVHEVGPQHLRFCITALLVLLYGLLMAVEINVIRVRKYVFFANPQKVKPPEDLQDLGVRFLQPFVNLLSKATYWWMNPLIIGAHKRPIELKKIGKLPIAMRALTNYLKLKDAYEDQRTAEDPNKAPSIWRSMHRAFGRPILLSSTFRYLADLLGFAGPLCICGIVKYLKEDKLSVQDKAKNTKMDVYFIPSTELLQNPSVLAVLLFLALILQRTFLQASYYVTIETGINLRGALLAMIYNKILRLSTSNMSMGEMTIGQINNLVAIETNQLMWFFFLCPNLWAMPVQIIMGVILLYYLLGWSALVGASVIVLLAPVQYLIATKLADTQKSTLEHSTDRLKKTSEILKGIKLLKLYAWENIFCDSVEETRGKELTSLRTFAFYTSMSIFMNAAIPIAAVLATFVMSHFLNEKGPTPHEAFAALALFHILVTPLFLLSTVVRFAVKALVSVEKLNEFLQSDEIGDDSWRNGDMSVSMEAGKKHSGGTKAINRKQPIRYQMDNYELPTRRQMRPTETEDVAVKVSNGFFTWGSNLSTLSDINICIPTGQLTMIVGQVGCGKSSLLLAMLGEMQTIDGRVYWSKQSDNEMAHEGNISKNRYSVAYATQKSWLLNATVEENITFGSPFNKQRYKTVIDACSLQPDIDLLPFGDQTEIGERGINLSGGQRQRICVARALYQNTNIVFLDDPFSALDIHLSDHLMQEGILKFLQDDKRTVVLVTHKLQYLIHADWIIAMKDGSVLREGTLKDIQTHDIELYEHWKTLMNRQDHGLEKDIQQDSQTTLERKTLRRAFYPRETKNQMDDEDEEEEEEEEDDDNMSTTTNRRSKVPWRVCWCYLSSGGFFMVFLMVSSKLLKHSVIVAIDYWLAIWTSSRTNATNAGNETNFTNSTGPADPSSGIDSYYLPVFVTLCAAGITLCLITSLTVEFLGVSAATNLHHNLLNKIIHAPIRFFDITPLGLIINRFSADTNIIDQHIPPTLESLTRSTLLLLSAIGVISSITPAFLIALGPLAVAFYFIQKYFRVASKDLQDLDDSTQLPLLCHFSETAEGLTTIRAFRHEARFKQRMLELTDTNNTAYLFLSAANRWLEVRTDYLGAVIVLTAAGASIWSLQYSQDHGALVGLGLTYALTVTNYLNWVVRNLADLEVQMAAVKKVNSFLGTESENYEGSMDASQVPENWPQTGEIKIQDLCVRYDPMLKPVLKHVNMYIEPGQKVGICGRTGSGKSSLSLAFFNMVDIFEGKIIIDGIDICKLPLQTLRSRLSIILQDPVLFSGSIRFNLDPERTCSDDRLWEALEIAQLKNMVKTLPGGLDAVVTEAGENFSVGQRQLFCLARAFVRKSSILIMDEATASIDMATENILQKVVMTAFADRTVVTIAHRVHTILEADLVIVMKRGNILEYDKPETLLEQEDGMFASFVRADM</sequence>
<comment type="subcellular location">
    <subcellularLocation>
        <location evidence="1">Cell membrane</location>
        <topology evidence="1">Multi-pass membrane protein</topology>
    </subcellularLocation>
</comment>
<dbReference type="GO" id="GO:0071805">
    <property type="term" value="P:potassium ion transmembrane transport"/>
    <property type="evidence" value="ECO:0007669"/>
    <property type="project" value="UniProtKB-ARBA"/>
</dbReference>
<keyword evidence="10" id="KW-0675">Receptor</keyword>
<gene>
    <name evidence="16" type="ORF">CgunFtcFv8_009833</name>
</gene>
<dbReference type="PROSITE" id="PS00211">
    <property type="entry name" value="ABC_TRANSPORTER_1"/>
    <property type="match status" value="2"/>
</dbReference>
<feature type="transmembrane region" description="Helical" evidence="13">
    <location>
        <begin position="1247"/>
        <end position="1266"/>
    </location>
</feature>
<dbReference type="FunFam" id="3.40.50.300:FF:000197">
    <property type="entry name" value="ATP-binding cassette, sub-family C (CFTR/MRP), member 9"/>
    <property type="match status" value="1"/>
</dbReference>
<feature type="transmembrane region" description="Helical" evidence="13">
    <location>
        <begin position="1140"/>
        <end position="1171"/>
    </location>
</feature>
<evidence type="ECO:0000256" key="4">
    <source>
        <dbReference type="ARBA" id="ARBA00022692"/>
    </source>
</evidence>
<dbReference type="PANTHER" id="PTHR24223">
    <property type="entry name" value="ATP-BINDING CASSETTE SUB-FAMILY C"/>
    <property type="match status" value="1"/>
</dbReference>
<evidence type="ECO:0000256" key="3">
    <source>
        <dbReference type="ARBA" id="ARBA00022448"/>
    </source>
</evidence>
<dbReference type="FunFam" id="1.20.1560.10:FF:000006">
    <property type="entry name" value="ATP-binding cassette, sub-family C (CFTR/MRP), member 9"/>
    <property type="match status" value="1"/>
</dbReference>
<feature type="transmembrane region" description="Helical" evidence="13">
    <location>
        <begin position="461"/>
        <end position="479"/>
    </location>
</feature>
<dbReference type="GO" id="GO:0032991">
    <property type="term" value="C:protein-containing complex"/>
    <property type="evidence" value="ECO:0007669"/>
    <property type="project" value="UniProtKB-ARBA"/>
</dbReference>
<reference evidence="16 17" key="1">
    <citation type="journal article" date="2023" name="Mol. Biol. Evol.">
        <title>Genomics of Secondarily Temperate Adaptation in the Only Non-Antarctic Icefish.</title>
        <authorList>
            <person name="Rivera-Colon A.G."/>
            <person name="Rayamajhi N."/>
            <person name="Minhas B.F."/>
            <person name="Madrigal G."/>
            <person name="Bilyk K.T."/>
            <person name="Yoon V."/>
            <person name="Hune M."/>
            <person name="Gregory S."/>
            <person name="Cheng C.H.C."/>
            <person name="Catchen J.M."/>
        </authorList>
    </citation>
    <scope>NUCLEOTIDE SEQUENCE [LARGE SCALE GENOMIC DNA]</scope>
    <source>
        <tissue evidence="16">White muscle</tissue>
    </source>
</reference>
<evidence type="ECO:0008006" key="18">
    <source>
        <dbReference type="Google" id="ProtNLM"/>
    </source>
</evidence>
<dbReference type="GO" id="GO:0008281">
    <property type="term" value="F:sulfonylurea receptor activity"/>
    <property type="evidence" value="ECO:0007669"/>
    <property type="project" value="InterPro"/>
</dbReference>
<feature type="transmembrane region" description="Helical" evidence="13">
    <location>
        <begin position="577"/>
        <end position="601"/>
    </location>
</feature>
<dbReference type="PANTHER" id="PTHR24223:SF173">
    <property type="entry name" value="ATP-BINDING CASSETTE SUB-FAMILY C MEMBER 9"/>
    <property type="match status" value="1"/>
</dbReference>
<feature type="domain" description="ABC transporter" evidence="14">
    <location>
        <begin position="677"/>
        <end position="917"/>
    </location>
</feature>
<dbReference type="Pfam" id="PF00005">
    <property type="entry name" value="ABC_tran"/>
    <property type="match status" value="2"/>
</dbReference>
<keyword evidence="9 13" id="KW-0472">Membrane</keyword>
<dbReference type="SUPFAM" id="SSF52540">
    <property type="entry name" value="P-loop containing nucleoside triphosphate hydrolases"/>
    <property type="match status" value="2"/>
</dbReference>
<dbReference type="PROSITE" id="PS50893">
    <property type="entry name" value="ABC_TRANSPORTER_2"/>
    <property type="match status" value="2"/>
</dbReference>
<name>A0AAN8C3M3_CHAGU</name>
<evidence type="ECO:0000256" key="6">
    <source>
        <dbReference type="ARBA" id="ARBA00022741"/>
    </source>
</evidence>
<evidence type="ECO:0000256" key="10">
    <source>
        <dbReference type="ARBA" id="ARBA00023170"/>
    </source>
</evidence>
<feature type="transmembrane region" description="Helical" evidence="13">
    <location>
        <begin position="33"/>
        <end position="52"/>
    </location>
</feature>
<feature type="transmembrane region" description="Helical" evidence="13">
    <location>
        <begin position="167"/>
        <end position="186"/>
    </location>
</feature>
<evidence type="ECO:0000256" key="8">
    <source>
        <dbReference type="ARBA" id="ARBA00022989"/>
    </source>
</evidence>
<dbReference type="GO" id="GO:0033198">
    <property type="term" value="P:response to ATP"/>
    <property type="evidence" value="ECO:0007669"/>
    <property type="project" value="UniProtKB-ARBA"/>
</dbReference>
<dbReference type="GO" id="GO:0005524">
    <property type="term" value="F:ATP binding"/>
    <property type="evidence" value="ECO:0007669"/>
    <property type="project" value="UniProtKB-KW"/>
</dbReference>
<feature type="transmembrane region" description="Helical" evidence="13">
    <location>
        <begin position="1103"/>
        <end position="1120"/>
    </location>
</feature>
<keyword evidence="11" id="KW-0325">Glycoprotein</keyword>
<feature type="transmembrane region" description="Helical" evidence="13">
    <location>
        <begin position="105"/>
        <end position="124"/>
    </location>
</feature>
<keyword evidence="4 13" id="KW-0812">Transmembrane</keyword>
<feature type="transmembrane region" description="Helical" evidence="13">
    <location>
        <begin position="306"/>
        <end position="326"/>
    </location>
</feature>
<dbReference type="InterPro" id="IPR003593">
    <property type="entry name" value="AAA+_ATPase"/>
</dbReference>
<dbReference type="PROSITE" id="PS50929">
    <property type="entry name" value="ABC_TM1F"/>
    <property type="match status" value="2"/>
</dbReference>
<dbReference type="InterPro" id="IPR036640">
    <property type="entry name" value="ABC1_TM_sf"/>
</dbReference>
<dbReference type="InterPro" id="IPR003439">
    <property type="entry name" value="ABC_transporter-like_ATP-bd"/>
</dbReference>
<keyword evidence="6" id="KW-0547">Nucleotide-binding</keyword>
<dbReference type="SMART" id="SM00382">
    <property type="entry name" value="AAA"/>
    <property type="match status" value="2"/>
</dbReference>
<evidence type="ECO:0000313" key="16">
    <source>
        <dbReference type="EMBL" id="KAK5896210.1"/>
    </source>
</evidence>
<feature type="transmembrane region" description="Helical" evidence="13">
    <location>
        <begin position="537"/>
        <end position="565"/>
    </location>
</feature>
<feature type="domain" description="ABC transmembrane type-1" evidence="15">
    <location>
        <begin position="1015"/>
        <end position="1299"/>
    </location>
</feature>
<keyword evidence="17" id="KW-1185">Reference proteome</keyword>
<feature type="transmembrane region" description="Helical" evidence="13">
    <location>
        <begin position="352"/>
        <end position="369"/>
    </location>
</feature>
<feature type="region of interest" description="Disordered" evidence="12">
    <location>
        <begin position="949"/>
        <end position="977"/>
    </location>
</feature>
<feature type="transmembrane region" description="Helical" evidence="13">
    <location>
        <begin position="1272"/>
        <end position="1292"/>
    </location>
</feature>
<evidence type="ECO:0000256" key="13">
    <source>
        <dbReference type="SAM" id="Phobius"/>
    </source>
</evidence>
<dbReference type="PRINTS" id="PR01092">
    <property type="entry name" value="SULFNYLUREAR"/>
</dbReference>
<dbReference type="SUPFAM" id="SSF90123">
    <property type="entry name" value="ABC transporter transmembrane region"/>
    <property type="match status" value="2"/>
</dbReference>
<dbReference type="CDD" id="cd18602">
    <property type="entry name" value="ABC_6TM_SUR1_D2_like"/>
    <property type="match status" value="1"/>
</dbReference>
<dbReference type="CDD" id="cd03288">
    <property type="entry name" value="ABCC_SUR2"/>
    <property type="match status" value="1"/>
</dbReference>
<evidence type="ECO:0000256" key="12">
    <source>
        <dbReference type="SAM" id="MobiDB-lite"/>
    </source>
</evidence>
<evidence type="ECO:0000256" key="1">
    <source>
        <dbReference type="ARBA" id="ARBA00004651"/>
    </source>
</evidence>
<feature type="transmembrane region" description="Helical" evidence="13">
    <location>
        <begin position="983"/>
        <end position="1004"/>
    </location>
</feature>
<accession>A0AAN8C3M3</accession>
<comment type="caution">
    <text evidence="16">The sequence shown here is derived from an EMBL/GenBank/DDBJ whole genome shotgun (WGS) entry which is preliminary data.</text>
</comment>
<dbReference type="FunFam" id="1.20.1560.10:FF:000005">
    <property type="entry name" value="ATP-binding cassette, sub-family C (CFTR/MRP), member 9"/>
    <property type="match status" value="1"/>
</dbReference>
<dbReference type="InterPro" id="IPR027417">
    <property type="entry name" value="P-loop_NTPase"/>
</dbReference>
<evidence type="ECO:0000259" key="15">
    <source>
        <dbReference type="PROSITE" id="PS50929"/>
    </source>
</evidence>
<evidence type="ECO:0000256" key="7">
    <source>
        <dbReference type="ARBA" id="ARBA00022840"/>
    </source>
</evidence>
<dbReference type="EMBL" id="JAURVH010001534">
    <property type="protein sequence ID" value="KAK5896210.1"/>
    <property type="molecule type" value="Genomic_DNA"/>
</dbReference>
<dbReference type="InterPro" id="IPR050173">
    <property type="entry name" value="ABC_transporter_C-like"/>
</dbReference>
<feature type="domain" description="ABC transporter" evidence="14">
    <location>
        <begin position="1338"/>
        <end position="1572"/>
    </location>
</feature>
<evidence type="ECO:0000313" key="17">
    <source>
        <dbReference type="Proteomes" id="UP001331515"/>
    </source>
</evidence>
<feature type="transmembrane region" description="Helical" evidence="13">
    <location>
        <begin position="1056"/>
        <end position="1082"/>
    </location>
</feature>
<dbReference type="Pfam" id="PF00664">
    <property type="entry name" value="ABC_membrane"/>
    <property type="match status" value="2"/>
</dbReference>
<comment type="similarity">
    <text evidence="2">Belongs to the ABC transporter superfamily. ABCC family. Conjugate transporter (TC 3.A.1.208) subfamily.</text>
</comment>
<organism evidence="16 17">
    <name type="scientific">Champsocephalus gunnari</name>
    <name type="common">Mackerel icefish</name>
    <dbReference type="NCBI Taxonomy" id="52237"/>
    <lineage>
        <taxon>Eukaryota</taxon>
        <taxon>Metazoa</taxon>
        <taxon>Chordata</taxon>
        <taxon>Craniata</taxon>
        <taxon>Vertebrata</taxon>
        <taxon>Euteleostomi</taxon>
        <taxon>Actinopterygii</taxon>
        <taxon>Neopterygii</taxon>
        <taxon>Teleostei</taxon>
        <taxon>Neoteleostei</taxon>
        <taxon>Acanthomorphata</taxon>
        <taxon>Eupercaria</taxon>
        <taxon>Perciformes</taxon>
        <taxon>Notothenioidei</taxon>
        <taxon>Channichthyidae</taxon>
        <taxon>Champsocephalus</taxon>
    </lineage>
</organism>
<dbReference type="InterPro" id="IPR000388">
    <property type="entry name" value="ABCC8/9"/>
</dbReference>
<feature type="transmembrane region" description="Helical" evidence="13">
    <location>
        <begin position="429"/>
        <end position="455"/>
    </location>
</feature>
<feature type="transmembrane region" description="Helical" evidence="13">
    <location>
        <begin position="73"/>
        <end position="93"/>
    </location>
</feature>
<proteinExistence type="inferred from homology"/>
<dbReference type="GO" id="GO:0016887">
    <property type="term" value="F:ATP hydrolysis activity"/>
    <property type="evidence" value="ECO:0007669"/>
    <property type="project" value="InterPro"/>
</dbReference>
<dbReference type="FunFam" id="3.40.50.300:FF:000394">
    <property type="entry name" value="ATP-binding cassette, sub-family C (CFTR/MRP), member 9"/>
    <property type="match status" value="1"/>
</dbReference>
<evidence type="ECO:0000256" key="5">
    <source>
        <dbReference type="ARBA" id="ARBA00022737"/>
    </source>
</evidence>
<feature type="domain" description="ABC transmembrane type-1" evidence="15">
    <location>
        <begin position="342"/>
        <end position="602"/>
    </location>
</feature>
<feature type="compositionally biased region" description="Acidic residues" evidence="12">
    <location>
        <begin position="957"/>
        <end position="972"/>
    </location>
</feature>
<keyword evidence="7" id="KW-0067">ATP-binding</keyword>
<keyword evidence="3" id="KW-0813">Transport</keyword>
<dbReference type="Gene3D" id="1.20.1560.10">
    <property type="entry name" value="ABC transporter type 1, transmembrane domain"/>
    <property type="match status" value="2"/>
</dbReference>
<keyword evidence="8 13" id="KW-1133">Transmembrane helix</keyword>
<dbReference type="Gene3D" id="3.40.50.300">
    <property type="entry name" value="P-loop containing nucleotide triphosphate hydrolases"/>
    <property type="match status" value="2"/>
</dbReference>
<dbReference type="InterPro" id="IPR017871">
    <property type="entry name" value="ABC_transporter-like_CS"/>
</dbReference>
<evidence type="ECO:0000256" key="9">
    <source>
        <dbReference type="ARBA" id="ARBA00023136"/>
    </source>
</evidence>
<feature type="transmembrane region" description="Helical" evidence="13">
    <location>
        <begin position="136"/>
        <end position="155"/>
    </location>
</feature>
<keyword evidence="5" id="KW-0677">Repeat</keyword>
<evidence type="ECO:0000256" key="11">
    <source>
        <dbReference type="ARBA" id="ARBA00023180"/>
    </source>
</evidence>
<dbReference type="Proteomes" id="UP001331515">
    <property type="component" value="Unassembled WGS sequence"/>
</dbReference>
<dbReference type="GO" id="GO:0005886">
    <property type="term" value="C:plasma membrane"/>
    <property type="evidence" value="ECO:0007669"/>
    <property type="project" value="UniProtKB-SubCell"/>
</dbReference>
<evidence type="ECO:0000259" key="14">
    <source>
        <dbReference type="PROSITE" id="PS50893"/>
    </source>
</evidence>
<evidence type="ECO:0000256" key="2">
    <source>
        <dbReference type="ARBA" id="ARBA00009726"/>
    </source>
</evidence>